<comment type="caution">
    <text evidence="2">The sequence shown here is derived from an EMBL/GenBank/DDBJ whole genome shotgun (WGS) entry which is preliminary data.</text>
</comment>
<sequence length="57" mass="6355">KGYPCEEHKVITNDGYILGVFRISHGRKSSSSLGRPVLLQHGLLDSATTWVLNFLDQ</sequence>
<evidence type="ECO:0000313" key="2">
    <source>
        <dbReference type="EMBL" id="CAF4338429.1"/>
    </source>
</evidence>
<reference evidence="2" key="1">
    <citation type="submission" date="2021-02" db="EMBL/GenBank/DDBJ databases">
        <authorList>
            <person name="Nowell W R."/>
        </authorList>
    </citation>
    <scope>NUCLEOTIDE SEQUENCE</scope>
</reference>
<gene>
    <name evidence="2" type="ORF">OTI717_LOCUS43177</name>
</gene>
<dbReference type="Pfam" id="PF04083">
    <property type="entry name" value="Abhydro_lipase"/>
    <property type="match status" value="1"/>
</dbReference>
<evidence type="ECO:0000313" key="3">
    <source>
        <dbReference type="Proteomes" id="UP000663823"/>
    </source>
</evidence>
<dbReference type="InterPro" id="IPR006693">
    <property type="entry name" value="AB_hydrolase_lipase"/>
</dbReference>
<dbReference type="AlphaFoldDB" id="A0A820K9U0"/>
<accession>A0A820K9U0</accession>
<dbReference type="PANTHER" id="PTHR11005">
    <property type="entry name" value="LYSOSOMAL ACID LIPASE-RELATED"/>
    <property type="match status" value="1"/>
</dbReference>
<dbReference type="Proteomes" id="UP000663823">
    <property type="component" value="Unassembled WGS sequence"/>
</dbReference>
<feature type="non-terminal residue" evidence="2">
    <location>
        <position position="57"/>
    </location>
</feature>
<dbReference type="Gene3D" id="3.40.50.1820">
    <property type="entry name" value="alpha/beta hydrolase"/>
    <property type="match status" value="1"/>
</dbReference>
<dbReference type="InterPro" id="IPR029058">
    <property type="entry name" value="AB_hydrolase_fold"/>
</dbReference>
<protein>
    <recommendedName>
        <fullName evidence="1">Partial AB-hydrolase lipase domain-containing protein</fullName>
    </recommendedName>
</protein>
<feature type="domain" description="Partial AB-hydrolase lipase" evidence="1">
    <location>
        <begin position="2"/>
        <end position="53"/>
    </location>
</feature>
<dbReference type="SUPFAM" id="SSF53474">
    <property type="entry name" value="alpha/beta-Hydrolases"/>
    <property type="match status" value="1"/>
</dbReference>
<feature type="non-terminal residue" evidence="2">
    <location>
        <position position="1"/>
    </location>
</feature>
<dbReference type="GO" id="GO:0006629">
    <property type="term" value="P:lipid metabolic process"/>
    <property type="evidence" value="ECO:0007669"/>
    <property type="project" value="InterPro"/>
</dbReference>
<proteinExistence type="predicted"/>
<name>A0A820K9U0_9BILA</name>
<organism evidence="2 3">
    <name type="scientific">Rotaria sordida</name>
    <dbReference type="NCBI Taxonomy" id="392033"/>
    <lineage>
        <taxon>Eukaryota</taxon>
        <taxon>Metazoa</taxon>
        <taxon>Spiralia</taxon>
        <taxon>Gnathifera</taxon>
        <taxon>Rotifera</taxon>
        <taxon>Eurotatoria</taxon>
        <taxon>Bdelloidea</taxon>
        <taxon>Philodinida</taxon>
        <taxon>Philodinidae</taxon>
        <taxon>Rotaria</taxon>
    </lineage>
</organism>
<dbReference type="EMBL" id="CAJOAX010059505">
    <property type="protein sequence ID" value="CAF4338429.1"/>
    <property type="molecule type" value="Genomic_DNA"/>
</dbReference>
<evidence type="ECO:0000259" key="1">
    <source>
        <dbReference type="Pfam" id="PF04083"/>
    </source>
</evidence>